<gene>
    <name evidence="2" type="ORF">SCF082_LOCUS6579</name>
</gene>
<organism evidence="2 3">
    <name type="scientific">Durusdinium trenchii</name>
    <dbReference type="NCBI Taxonomy" id="1381693"/>
    <lineage>
        <taxon>Eukaryota</taxon>
        <taxon>Sar</taxon>
        <taxon>Alveolata</taxon>
        <taxon>Dinophyceae</taxon>
        <taxon>Suessiales</taxon>
        <taxon>Symbiodiniaceae</taxon>
        <taxon>Durusdinium</taxon>
    </lineage>
</organism>
<protein>
    <submittedName>
        <fullName evidence="2">6-dehydratase</fullName>
    </submittedName>
</protein>
<accession>A0ABP0IDH0</accession>
<proteinExistence type="predicted"/>
<dbReference type="InterPro" id="IPR036291">
    <property type="entry name" value="NAD(P)-bd_dom_sf"/>
</dbReference>
<evidence type="ECO:0000313" key="3">
    <source>
        <dbReference type="Proteomes" id="UP001642464"/>
    </source>
</evidence>
<evidence type="ECO:0000313" key="2">
    <source>
        <dbReference type="EMBL" id="CAK9000631.1"/>
    </source>
</evidence>
<dbReference type="Proteomes" id="UP001642464">
    <property type="component" value="Unassembled WGS sequence"/>
</dbReference>
<comment type="caution">
    <text evidence="2">The sequence shown here is derived from an EMBL/GenBank/DDBJ whole genome shotgun (WGS) entry which is preliminary data.</text>
</comment>
<feature type="domain" description="NAD(P)-binding" evidence="1">
    <location>
        <begin position="1"/>
        <end position="235"/>
    </location>
</feature>
<dbReference type="SUPFAM" id="SSF51735">
    <property type="entry name" value="NAD(P)-binding Rossmann-fold domains"/>
    <property type="match status" value="1"/>
</dbReference>
<keyword evidence="3" id="KW-1185">Reference proteome</keyword>
<dbReference type="Pfam" id="PF16363">
    <property type="entry name" value="GDP_Man_Dehyd"/>
    <property type="match status" value="1"/>
</dbReference>
<dbReference type="Gene3D" id="3.40.50.720">
    <property type="entry name" value="NAD(P)-binding Rossmann-like Domain"/>
    <property type="match status" value="1"/>
</dbReference>
<name>A0ABP0IDH0_9DINO</name>
<reference evidence="2 3" key="1">
    <citation type="submission" date="2024-02" db="EMBL/GenBank/DDBJ databases">
        <authorList>
            <person name="Chen Y."/>
            <person name="Shah S."/>
            <person name="Dougan E. K."/>
            <person name="Thang M."/>
            <person name="Chan C."/>
        </authorList>
    </citation>
    <scope>NUCLEOTIDE SEQUENCE [LARGE SCALE GENOMIC DNA]</scope>
</reference>
<dbReference type="PANTHER" id="PTHR43000">
    <property type="entry name" value="DTDP-D-GLUCOSE 4,6-DEHYDRATASE-RELATED"/>
    <property type="match status" value="1"/>
</dbReference>
<dbReference type="EMBL" id="CAXAMM010003612">
    <property type="protein sequence ID" value="CAK9000631.1"/>
    <property type="molecule type" value="Genomic_DNA"/>
</dbReference>
<dbReference type="InterPro" id="IPR016040">
    <property type="entry name" value="NAD(P)-bd_dom"/>
</dbReference>
<evidence type="ECO:0000259" key="1">
    <source>
        <dbReference type="Pfam" id="PF16363"/>
    </source>
</evidence>
<sequence>MHFAAQTHVDRSFVMPVKFSEVNVLGTAVLLQACLELGVRRFLYVSTDEVYGENVGSHRFSETDPFRPGNPYSASKAAAECLVRGYMESFGRDLPIVVVRPNNIYGPRQYPEKLIPKFIYRLQRKQELPLHGGGRARRSFLFVEDAAEAFDLVLRKGRPGEAYNIGAGAGSTKSVLEVARALMEHFGIDAKQADQHMQVVADRVKNDASYDVHDAKIRNLGWKPLVTFEDGLRRTVEWYRQNPGHWTSVDDALLPDNSGRLQKAAL</sequence>